<keyword evidence="7 10" id="KW-0808">Transferase</keyword>
<dbReference type="EMBL" id="CP048620">
    <property type="protein sequence ID" value="QPJ63935.1"/>
    <property type="molecule type" value="Genomic_DNA"/>
</dbReference>
<organism evidence="11 12">
    <name type="scientific">Candidatus Nitrohelix vancouverensis</name>
    <dbReference type="NCBI Taxonomy" id="2705534"/>
    <lineage>
        <taxon>Bacteria</taxon>
        <taxon>Pseudomonadati</taxon>
        <taxon>Nitrospinota/Tectimicrobiota group</taxon>
        <taxon>Nitrospinota</taxon>
        <taxon>Nitrospinia</taxon>
        <taxon>Nitrospinales</taxon>
        <taxon>Nitrospinaceae</taxon>
        <taxon>Candidatus Nitrohelix</taxon>
    </lineage>
</organism>
<dbReference type="KEGG" id="nva:G3M78_00325"/>
<reference evidence="12" key="1">
    <citation type="submission" date="2020-02" db="EMBL/GenBank/DDBJ databases">
        <title>Genomic and physiological characterization of two novel Nitrospinaceae genera.</title>
        <authorList>
            <person name="Mueller A.J."/>
            <person name="Jung M.-Y."/>
            <person name="Strachan C.R."/>
            <person name="Herbold C.W."/>
            <person name="Kirkegaard R.H."/>
            <person name="Daims H."/>
        </authorList>
    </citation>
    <scope>NUCLEOTIDE SEQUENCE [LARGE SCALE GENOMIC DNA]</scope>
</reference>
<dbReference type="HAMAP" id="MF_00392">
    <property type="entry name" value="LpxB"/>
    <property type="match status" value="1"/>
</dbReference>
<dbReference type="GO" id="GO:0008915">
    <property type="term" value="F:lipid-A-disaccharide synthase activity"/>
    <property type="evidence" value="ECO:0007669"/>
    <property type="project" value="UniProtKB-UniRule"/>
</dbReference>
<keyword evidence="6 10" id="KW-0328">Glycosyltransferase</keyword>
<accession>A0A7T0G230</accession>
<evidence type="ECO:0000256" key="9">
    <source>
        <dbReference type="ARBA" id="ARBA00048975"/>
    </source>
</evidence>
<evidence type="ECO:0000256" key="10">
    <source>
        <dbReference type="HAMAP-Rule" id="MF_00392"/>
    </source>
</evidence>
<evidence type="ECO:0000256" key="6">
    <source>
        <dbReference type="ARBA" id="ARBA00022676"/>
    </source>
</evidence>
<keyword evidence="4 10" id="KW-0444">Lipid biosynthesis</keyword>
<sequence length="388" mass="43644">MTEETRRILIIAGEASGDLHGSELIRAMKERSPNYEFYGLGGKRMRARGADTFFDIERMGTVGIIEVLGESFHYWNVYKRLRAEIESGRYDAAILIDYPTLNMRLARLCRENDIPVYYVIGPQIWAWRAGRIKAIKRDVSKMFVIFPFEEALYRDAGVDVEFVGHPFAEKVRPTMSREEALRHFGLREDSPVVGLLPGSRKNEIDSLFDVMLKGSADIAKERPDCQFLLPVADTLDPEPLRKRAQESGLDIRVVPGQSYDVMNCSDCLVIASGSATLEAALIGTPMVIVYKLNPLTYWLAKPLVKIDLYGLANIAAGEKVVPELIQYQLTRDAIKKEVERFLAEPEYVQSVKEKLSHIKATLGQPGVMERIATSVCQSLEQQSAAPTR</sequence>
<comment type="catalytic activity">
    <reaction evidence="9 10">
        <text>a lipid X + a UDP-2-N,3-O-bis[(3R)-3-hydroxyacyl]-alpha-D-glucosamine = a lipid A disaccharide + UDP + H(+)</text>
        <dbReference type="Rhea" id="RHEA:67828"/>
        <dbReference type="ChEBI" id="CHEBI:15378"/>
        <dbReference type="ChEBI" id="CHEBI:58223"/>
        <dbReference type="ChEBI" id="CHEBI:137748"/>
        <dbReference type="ChEBI" id="CHEBI:176338"/>
        <dbReference type="ChEBI" id="CHEBI:176343"/>
        <dbReference type="EC" id="2.4.1.182"/>
    </reaction>
</comment>
<dbReference type="AlphaFoldDB" id="A0A7T0G230"/>
<keyword evidence="8 10" id="KW-0443">Lipid metabolism</keyword>
<evidence type="ECO:0000256" key="7">
    <source>
        <dbReference type="ARBA" id="ARBA00022679"/>
    </source>
</evidence>
<evidence type="ECO:0000256" key="2">
    <source>
        <dbReference type="ARBA" id="ARBA00012687"/>
    </source>
</evidence>
<evidence type="ECO:0000256" key="8">
    <source>
        <dbReference type="ARBA" id="ARBA00023098"/>
    </source>
</evidence>
<dbReference type="GO" id="GO:0009245">
    <property type="term" value="P:lipid A biosynthetic process"/>
    <property type="evidence" value="ECO:0007669"/>
    <property type="project" value="UniProtKB-UniRule"/>
</dbReference>
<dbReference type="PANTHER" id="PTHR30372">
    <property type="entry name" value="LIPID-A-DISACCHARIDE SYNTHASE"/>
    <property type="match status" value="1"/>
</dbReference>
<protein>
    <recommendedName>
        <fullName evidence="3 10">Lipid-A-disaccharide synthase</fullName>
        <ecNumber evidence="2 10">2.4.1.182</ecNumber>
    </recommendedName>
</protein>
<comment type="similarity">
    <text evidence="10">Belongs to the LpxB family.</text>
</comment>
<evidence type="ECO:0000313" key="12">
    <source>
        <dbReference type="Proteomes" id="UP000594464"/>
    </source>
</evidence>
<dbReference type="Pfam" id="PF02684">
    <property type="entry name" value="LpxB"/>
    <property type="match status" value="1"/>
</dbReference>
<evidence type="ECO:0000256" key="4">
    <source>
        <dbReference type="ARBA" id="ARBA00022516"/>
    </source>
</evidence>
<name>A0A7T0G230_9BACT</name>
<comment type="pathway">
    <text evidence="10">Bacterial outer membrane biogenesis; LPS lipid A biosynthesis.</text>
</comment>
<evidence type="ECO:0000256" key="5">
    <source>
        <dbReference type="ARBA" id="ARBA00022556"/>
    </source>
</evidence>
<dbReference type="PANTHER" id="PTHR30372:SF4">
    <property type="entry name" value="LIPID-A-DISACCHARIDE SYNTHASE, MITOCHONDRIAL-RELATED"/>
    <property type="match status" value="1"/>
</dbReference>
<dbReference type="GO" id="GO:0005543">
    <property type="term" value="F:phospholipid binding"/>
    <property type="evidence" value="ECO:0007669"/>
    <property type="project" value="TreeGrafter"/>
</dbReference>
<evidence type="ECO:0000313" key="11">
    <source>
        <dbReference type="EMBL" id="QPJ63935.1"/>
    </source>
</evidence>
<evidence type="ECO:0000256" key="3">
    <source>
        <dbReference type="ARBA" id="ARBA00020902"/>
    </source>
</evidence>
<dbReference type="NCBIfam" id="TIGR00215">
    <property type="entry name" value="lpxB"/>
    <property type="match status" value="1"/>
</dbReference>
<dbReference type="Gene3D" id="3.40.50.2000">
    <property type="entry name" value="Glycogen Phosphorylase B"/>
    <property type="match status" value="1"/>
</dbReference>
<dbReference type="SUPFAM" id="SSF53756">
    <property type="entry name" value="UDP-Glycosyltransferase/glycogen phosphorylase"/>
    <property type="match status" value="1"/>
</dbReference>
<comment type="function">
    <text evidence="1 10">Condensation of UDP-2,3-diacylglucosamine and 2,3-diacylglucosamine-1-phosphate to form lipid A disaccharide, a precursor of lipid A, a phosphorylated glycolipid that anchors the lipopolysaccharide to the outer membrane of the cell.</text>
</comment>
<dbReference type="GO" id="GO:0016020">
    <property type="term" value="C:membrane"/>
    <property type="evidence" value="ECO:0007669"/>
    <property type="project" value="GOC"/>
</dbReference>
<dbReference type="UniPathway" id="UPA00973"/>
<proteinExistence type="inferred from homology"/>
<dbReference type="Proteomes" id="UP000594464">
    <property type="component" value="Chromosome"/>
</dbReference>
<dbReference type="InterPro" id="IPR003835">
    <property type="entry name" value="Glyco_trans_19"/>
</dbReference>
<keyword evidence="5 10" id="KW-0441">Lipid A biosynthesis</keyword>
<evidence type="ECO:0000256" key="1">
    <source>
        <dbReference type="ARBA" id="ARBA00002056"/>
    </source>
</evidence>
<dbReference type="EC" id="2.4.1.182" evidence="2 10"/>
<gene>
    <name evidence="10 11" type="primary">lpxB</name>
    <name evidence="11" type="ORF">G3M78_00325</name>
</gene>